<gene>
    <name evidence="9" type="ORF">H0E87_004065</name>
</gene>
<dbReference type="Gene3D" id="3.30.750.24">
    <property type="entry name" value="STAS domain"/>
    <property type="match status" value="1"/>
</dbReference>
<reference evidence="9" key="1">
    <citation type="journal article" date="2021" name="J. Hered.">
        <title>Genome Assembly of Salicaceae Populus deltoides (Eastern Cottonwood) I-69 Based on Nanopore Sequencing and Hi-C Technologies.</title>
        <authorList>
            <person name="Bai S."/>
            <person name="Wu H."/>
            <person name="Zhang J."/>
            <person name="Pan Z."/>
            <person name="Zhao W."/>
            <person name="Li Z."/>
            <person name="Tong C."/>
        </authorList>
    </citation>
    <scope>NUCLEOTIDE SEQUENCE</scope>
    <source>
        <tissue evidence="9">Leaf</tissue>
    </source>
</reference>
<dbReference type="PROSITE" id="PS01130">
    <property type="entry name" value="SLC26A"/>
    <property type="match status" value="1"/>
</dbReference>
<dbReference type="Proteomes" id="UP000807159">
    <property type="component" value="Chromosome 2"/>
</dbReference>
<dbReference type="EMBL" id="JACEGQ020000002">
    <property type="protein sequence ID" value="KAH8515454.1"/>
    <property type="molecule type" value="Genomic_DNA"/>
</dbReference>
<keyword evidence="3" id="KW-0813">Transport</keyword>
<feature type="transmembrane region" description="Helical" evidence="7">
    <location>
        <begin position="131"/>
        <end position="152"/>
    </location>
</feature>
<evidence type="ECO:0000256" key="7">
    <source>
        <dbReference type="SAM" id="Phobius"/>
    </source>
</evidence>
<organism evidence="9 10">
    <name type="scientific">Populus deltoides</name>
    <name type="common">Eastern poplar</name>
    <name type="synonym">Eastern cottonwood</name>
    <dbReference type="NCBI Taxonomy" id="3696"/>
    <lineage>
        <taxon>Eukaryota</taxon>
        <taxon>Viridiplantae</taxon>
        <taxon>Streptophyta</taxon>
        <taxon>Embryophyta</taxon>
        <taxon>Tracheophyta</taxon>
        <taxon>Spermatophyta</taxon>
        <taxon>Magnoliopsida</taxon>
        <taxon>eudicotyledons</taxon>
        <taxon>Gunneridae</taxon>
        <taxon>Pentapetalae</taxon>
        <taxon>rosids</taxon>
        <taxon>fabids</taxon>
        <taxon>Malpighiales</taxon>
        <taxon>Salicaceae</taxon>
        <taxon>Saliceae</taxon>
        <taxon>Populus</taxon>
    </lineage>
</organism>
<dbReference type="FunFam" id="3.30.750.24:FF:000002">
    <property type="entry name" value="Sulfate transporter 31"/>
    <property type="match status" value="1"/>
</dbReference>
<accession>A0A8T2ZCV9</accession>
<evidence type="ECO:0000256" key="2">
    <source>
        <dbReference type="ARBA" id="ARBA00008692"/>
    </source>
</evidence>
<dbReference type="PROSITE" id="PS50801">
    <property type="entry name" value="STAS"/>
    <property type="match status" value="1"/>
</dbReference>
<dbReference type="InterPro" id="IPR011547">
    <property type="entry name" value="SLC26A/SulP_dom"/>
</dbReference>
<dbReference type="InterPro" id="IPR018045">
    <property type="entry name" value="S04_transporter_CS"/>
</dbReference>
<evidence type="ECO:0000256" key="3">
    <source>
        <dbReference type="ARBA" id="ARBA00022448"/>
    </source>
</evidence>
<dbReference type="SUPFAM" id="SSF52091">
    <property type="entry name" value="SpoIIaa-like"/>
    <property type="match status" value="1"/>
</dbReference>
<keyword evidence="10" id="KW-1185">Reference proteome</keyword>
<dbReference type="Pfam" id="PF00916">
    <property type="entry name" value="Sulfate_transp"/>
    <property type="match status" value="1"/>
</dbReference>
<evidence type="ECO:0000256" key="4">
    <source>
        <dbReference type="ARBA" id="ARBA00022692"/>
    </source>
</evidence>
<feature type="transmembrane region" description="Helical" evidence="7">
    <location>
        <begin position="268"/>
        <end position="289"/>
    </location>
</feature>
<protein>
    <recommendedName>
        <fullName evidence="8">STAS domain-containing protein</fullName>
    </recommendedName>
</protein>
<feature type="transmembrane region" description="Helical" evidence="7">
    <location>
        <begin position="497"/>
        <end position="527"/>
    </location>
</feature>
<evidence type="ECO:0000313" key="10">
    <source>
        <dbReference type="Proteomes" id="UP000807159"/>
    </source>
</evidence>
<dbReference type="GO" id="GO:0008271">
    <property type="term" value="F:secondary active sulfate transmembrane transporter activity"/>
    <property type="evidence" value="ECO:0007669"/>
    <property type="project" value="InterPro"/>
</dbReference>
<dbReference type="InterPro" id="IPR001902">
    <property type="entry name" value="SLC26A/SulP_fam"/>
</dbReference>
<comment type="subcellular location">
    <subcellularLocation>
        <location evidence="1">Membrane</location>
        <topology evidence="1">Multi-pass membrane protein</topology>
    </subcellularLocation>
</comment>
<evidence type="ECO:0000256" key="5">
    <source>
        <dbReference type="ARBA" id="ARBA00022989"/>
    </source>
</evidence>
<evidence type="ECO:0000256" key="1">
    <source>
        <dbReference type="ARBA" id="ARBA00004141"/>
    </source>
</evidence>
<evidence type="ECO:0000313" key="9">
    <source>
        <dbReference type="EMBL" id="KAH8515454.1"/>
    </source>
</evidence>
<keyword evidence="5 7" id="KW-1133">Transmembrane helix</keyword>
<dbReference type="GO" id="GO:0016020">
    <property type="term" value="C:membrane"/>
    <property type="evidence" value="ECO:0007669"/>
    <property type="project" value="UniProtKB-SubCell"/>
</dbReference>
<comment type="caution">
    <text evidence="9">The sequence shown here is derived from an EMBL/GenBank/DDBJ whole genome shotgun (WGS) entry which is preliminary data.</text>
</comment>
<sequence>MGSADYVYPSTNVERAPRVVIPPPQSSMKSLKYNLKETFFPDDPLRQFKNQTTSRRFVLGLKYFFPIFDWAPSYTLDFLKSDFIAGITIASLAIPQGISYAKLANLPPILGLYSSFIPPLVYAMMGSSRDLAVGTVAVASLLTASMLGNVVNANENPKLYLHLAFTATFVAGVFQASLGLLRLGFIVDFLSHATIIGFMAGAATVVIMQQLKGILGLNHFTHSTDLVSVMRSVFTQTHQWRWESAVLGFGFLFFLLTTRYFSKRKPKYFWVSAMAPLTSVILGSLLVYLTHAEKHGVQVCYSSTSRLPPSSPNSSASYVLPRGLVDPTTQSPWTLIASPEWSLWIGNLKKGLNPLSFTDLVFVSPYLTTAIKTGIITGVIALAEGIAVGRSFAMFKNYHIDGNKEMIAFGTMNIVGSCTSCYLTTGPFSRSAVNYNAGCKTAVSNVVMALAVMVTLLFLTPLFHYTPLVVLSSIIISAMLGLLDYEAAIHLWTVDKFDFIVCISAYAGVVFASVEIGLVIAVAISLLRLLLFVARPKTFILGNIPNSMIYRNVEQYLNTSSVPGVLILEIDAPIYFANSGYLRERIARWVDDEEDKLKSSGETSLQYVIINMGAVGNIDTSGISMLEEVKKVMDRRGLKLVLANPGAEVMKKLNKSKFIEKIGQEWIHLTVGEAVEACDFMLHRCSPSPLKEESEAYNKV</sequence>
<feature type="transmembrane region" description="Helical" evidence="7">
    <location>
        <begin position="189"/>
        <end position="208"/>
    </location>
</feature>
<dbReference type="CDD" id="cd07042">
    <property type="entry name" value="STAS_SulP_like_sulfate_transporter"/>
    <property type="match status" value="1"/>
</dbReference>
<comment type="similarity">
    <text evidence="2">Belongs to the SLC26A/SulP transporter (TC 2.A.53) family.</text>
</comment>
<dbReference type="Pfam" id="PF01740">
    <property type="entry name" value="STAS"/>
    <property type="match status" value="1"/>
</dbReference>
<feature type="transmembrane region" description="Helical" evidence="7">
    <location>
        <begin position="240"/>
        <end position="262"/>
    </location>
</feature>
<name>A0A8T2ZCV9_POPDE</name>
<feature type="transmembrane region" description="Helical" evidence="7">
    <location>
        <begin position="159"/>
        <end position="183"/>
    </location>
</feature>
<keyword evidence="4 7" id="KW-0812">Transmembrane</keyword>
<feature type="transmembrane region" description="Helical" evidence="7">
    <location>
        <begin position="465"/>
        <end position="485"/>
    </location>
</feature>
<dbReference type="InterPro" id="IPR002645">
    <property type="entry name" value="STAS_dom"/>
</dbReference>
<dbReference type="InterPro" id="IPR036513">
    <property type="entry name" value="STAS_dom_sf"/>
</dbReference>
<feature type="transmembrane region" description="Helical" evidence="7">
    <location>
        <begin position="442"/>
        <end position="459"/>
    </location>
</feature>
<proteinExistence type="inferred from homology"/>
<keyword evidence="6 7" id="KW-0472">Membrane</keyword>
<dbReference type="PANTHER" id="PTHR11814">
    <property type="entry name" value="SULFATE TRANSPORTER"/>
    <property type="match status" value="1"/>
</dbReference>
<feature type="domain" description="STAS" evidence="8">
    <location>
        <begin position="555"/>
        <end position="678"/>
    </location>
</feature>
<evidence type="ECO:0000259" key="8">
    <source>
        <dbReference type="PROSITE" id="PS50801"/>
    </source>
</evidence>
<dbReference type="AlphaFoldDB" id="A0A8T2ZCV9"/>
<evidence type="ECO:0000256" key="6">
    <source>
        <dbReference type="ARBA" id="ARBA00023136"/>
    </source>
</evidence>